<gene>
    <name evidence="3" type="primary">teaD</name>
    <name evidence="3" type="ORF">STARVERO_03478</name>
</gene>
<dbReference type="PANTHER" id="PTHR46268">
    <property type="entry name" value="STRESS RESPONSE PROTEIN NHAX"/>
    <property type="match status" value="1"/>
</dbReference>
<dbReference type="Proteomes" id="UP000433050">
    <property type="component" value="Unassembled WGS sequence"/>
</dbReference>
<dbReference type="Pfam" id="PF00582">
    <property type="entry name" value="Usp"/>
    <property type="match status" value="1"/>
</dbReference>
<dbReference type="AlphaFoldDB" id="A0A5S9PS75"/>
<dbReference type="CDD" id="cd00293">
    <property type="entry name" value="USP-like"/>
    <property type="match status" value="1"/>
</dbReference>
<feature type="domain" description="UspA" evidence="2">
    <location>
        <begin position="1"/>
        <end position="145"/>
    </location>
</feature>
<dbReference type="RefSeq" id="WP_159600366.1">
    <property type="nucleotide sequence ID" value="NZ_CACSAS010000001.1"/>
</dbReference>
<evidence type="ECO:0000259" key="2">
    <source>
        <dbReference type="Pfam" id="PF00582"/>
    </source>
</evidence>
<name>A0A5S9PS75_9HYPH</name>
<protein>
    <submittedName>
        <fullName evidence="3">TRAP-T-associated universal stress protein TeaD</fullName>
    </submittedName>
</protein>
<evidence type="ECO:0000256" key="1">
    <source>
        <dbReference type="ARBA" id="ARBA00008791"/>
    </source>
</evidence>
<reference evidence="3 4" key="1">
    <citation type="submission" date="2019-12" db="EMBL/GenBank/DDBJ databases">
        <authorList>
            <person name="Reyes-Prieto M."/>
        </authorList>
    </citation>
    <scope>NUCLEOTIDE SEQUENCE [LARGE SCALE GENOMIC DNA]</scope>
    <source>
        <strain evidence="3">HF14-78462</strain>
    </source>
</reference>
<dbReference type="InterPro" id="IPR006016">
    <property type="entry name" value="UspA"/>
</dbReference>
<dbReference type="InterPro" id="IPR006015">
    <property type="entry name" value="Universal_stress_UspA"/>
</dbReference>
<dbReference type="PRINTS" id="PR01438">
    <property type="entry name" value="UNVRSLSTRESS"/>
</dbReference>
<dbReference type="EMBL" id="CACSAS010000001">
    <property type="protein sequence ID" value="CAA0107573.1"/>
    <property type="molecule type" value="Genomic_DNA"/>
</dbReference>
<evidence type="ECO:0000313" key="3">
    <source>
        <dbReference type="EMBL" id="CAA0107573.1"/>
    </source>
</evidence>
<dbReference type="InterPro" id="IPR014729">
    <property type="entry name" value="Rossmann-like_a/b/a_fold"/>
</dbReference>
<dbReference type="SUPFAM" id="SSF52402">
    <property type="entry name" value="Adenine nucleotide alpha hydrolases-like"/>
    <property type="match status" value="1"/>
</dbReference>
<organism evidence="3 4">
    <name type="scientific">Starkeya nomas</name>
    <dbReference type="NCBI Taxonomy" id="2666134"/>
    <lineage>
        <taxon>Bacteria</taxon>
        <taxon>Pseudomonadati</taxon>
        <taxon>Pseudomonadota</taxon>
        <taxon>Alphaproteobacteria</taxon>
        <taxon>Hyphomicrobiales</taxon>
        <taxon>Xanthobacteraceae</taxon>
        <taxon>Starkeya</taxon>
    </lineage>
</organism>
<keyword evidence="4" id="KW-1185">Reference proteome</keyword>
<proteinExistence type="inferred from homology"/>
<evidence type="ECO:0000313" key="4">
    <source>
        <dbReference type="Proteomes" id="UP000433050"/>
    </source>
</evidence>
<accession>A0A5S9PS75</accession>
<dbReference type="PANTHER" id="PTHR46268:SF15">
    <property type="entry name" value="UNIVERSAL STRESS PROTEIN HP_0031"/>
    <property type="match status" value="1"/>
</dbReference>
<sequence>MFAHILIPTDGSPLSNTAVQSAMALARDAGAKVTVFTAVEPFRLLTWSSSQIEATRADYERQAHATAGEFLSAAEQIARQFGVPCDAVQVESDDPWRAIVETADARDCDLIAMASHGRRGVAALVLGSVTQKVLTHSTVPVLVYR</sequence>
<dbReference type="Gene3D" id="3.40.50.620">
    <property type="entry name" value="HUPs"/>
    <property type="match status" value="1"/>
</dbReference>
<comment type="similarity">
    <text evidence="1">Belongs to the universal stress protein A family.</text>
</comment>